<gene>
    <name evidence="1" type="ORF">FSB_LOCUS59479</name>
</gene>
<protein>
    <submittedName>
        <fullName evidence="1">Uncharacterized protein</fullName>
    </submittedName>
</protein>
<evidence type="ECO:0000313" key="1">
    <source>
        <dbReference type="EMBL" id="SPD31597.1"/>
    </source>
</evidence>
<organism evidence="1">
    <name type="scientific">Fagus sylvatica</name>
    <name type="common">Beechnut</name>
    <dbReference type="NCBI Taxonomy" id="28930"/>
    <lineage>
        <taxon>Eukaryota</taxon>
        <taxon>Viridiplantae</taxon>
        <taxon>Streptophyta</taxon>
        <taxon>Embryophyta</taxon>
        <taxon>Tracheophyta</taxon>
        <taxon>Spermatophyta</taxon>
        <taxon>Magnoliopsida</taxon>
        <taxon>eudicotyledons</taxon>
        <taxon>Gunneridae</taxon>
        <taxon>Pentapetalae</taxon>
        <taxon>rosids</taxon>
        <taxon>fabids</taxon>
        <taxon>Fagales</taxon>
        <taxon>Fagaceae</taxon>
        <taxon>Fagus</taxon>
    </lineage>
</organism>
<reference evidence="1" key="1">
    <citation type="submission" date="2018-02" db="EMBL/GenBank/DDBJ databases">
        <authorList>
            <person name="Cohen D.B."/>
            <person name="Kent A.D."/>
        </authorList>
    </citation>
    <scope>NUCLEOTIDE SEQUENCE</scope>
</reference>
<dbReference type="EMBL" id="OIVN01006370">
    <property type="protein sequence ID" value="SPD31597.1"/>
    <property type="molecule type" value="Genomic_DNA"/>
</dbReference>
<name>A0A2N9J238_FAGSY</name>
<dbReference type="AlphaFoldDB" id="A0A2N9J238"/>
<accession>A0A2N9J238</accession>
<proteinExistence type="predicted"/>
<sequence length="536" mass="60505">MFPLPQWVEGGLVLGGIAHDNVQLRLGGELEILQSEEHLARISTTVTTPIGGAGTSIQGPSLSSDLDYKGWLGGDFEDMALYGGVAWLYLRGLHAWHGFIPRIGAYTCTRLDSRDLCLQGHFFAYSASQLGSHPGSDFFLGSCIALCILGSVDLVPTIEEYTELLLVPSSSTWIYMPIQRYRTNRELANTLGLRYEVVNPEVCKAGLTWRHASISFDFLASQFSRSLVSVGPYWRLRQWVDLGVVPLVDSLSRDLSIFPALVSETVSHLRHFYDLQTLSYLVRSTIKHSKHRIAHYWSCQVTEVDFVDLDSPSDDMVTPEFLRWREEWGSSFLPRSTFRPAVMMPSARTSLHDLVTKSQFTYILELERELEEVRDELRVDRAVQRESEPYYMVQSLKRQGTVDFVLDLLQSSEDAGGTLESTLADTQTRMEEEQLVWTPARDELDLLLSYTQSLIDSSTVHPHDIVCLRRICESGPNMPNVEHLQLLRSLHQVTRVAQSVGVEATVVLEEYDEGDLLRSVELGRLCSRASVRLSQI</sequence>